<keyword evidence="7" id="KW-0732">Signal</keyword>
<evidence type="ECO:0000313" key="8">
    <source>
        <dbReference type="EnsemblProtists" id="PYU1_T000658"/>
    </source>
</evidence>
<feature type="transmembrane region" description="Helical" evidence="6">
    <location>
        <begin position="127"/>
        <end position="146"/>
    </location>
</feature>
<feature type="signal peptide" evidence="7">
    <location>
        <begin position="1"/>
        <end position="29"/>
    </location>
</feature>
<feature type="transmembrane region" description="Helical" evidence="6">
    <location>
        <begin position="509"/>
        <end position="530"/>
    </location>
</feature>
<dbReference type="PROSITE" id="PS51257">
    <property type="entry name" value="PROKAR_LIPOPROTEIN"/>
    <property type="match status" value="1"/>
</dbReference>
<evidence type="ECO:0000256" key="4">
    <source>
        <dbReference type="ARBA" id="ARBA00023136"/>
    </source>
</evidence>
<dbReference type="InParanoid" id="K3W6R7"/>
<dbReference type="EnsemblProtists" id="PYU1_T000658">
    <property type="protein sequence ID" value="PYU1_T000658"/>
    <property type="gene ID" value="PYU1_G000658"/>
</dbReference>
<keyword evidence="4 6" id="KW-0472">Membrane</keyword>
<dbReference type="PANTHER" id="PTHR14255:SF3">
    <property type="entry name" value="SULFITE EXPORTER TAUE_SAFE FAMILY PROTEIN 5-RELATED"/>
    <property type="match status" value="1"/>
</dbReference>
<dbReference type="eggNOG" id="ENOG502QPM3">
    <property type="taxonomic scope" value="Eukaryota"/>
</dbReference>
<proteinExistence type="predicted"/>
<feature type="chain" id="PRO_5003870738" description="Membrane transporter protein" evidence="7">
    <location>
        <begin position="30"/>
        <end position="549"/>
    </location>
</feature>
<keyword evidence="3 6" id="KW-1133">Transmembrane helix</keyword>
<evidence type="ECO:0000256" key="5">
    <source>
        <dbReference type="SAM" id="MobiDB-lite"/>
    </source>
</evidence>
<dbReference type="AlphaFoldDB" id="K3W6R7"/>
<feature type="compositionally biased region" description="Acidic residues" evidence="5">
    <location>
        <begin position="281"/>
        <end position="295"/>
    </location>
</feature>
<evidence type="ECO:0000256" key="1">
    <source>
        <dbReference type="ARBA" id="ARBA00004141"/>
    </source>
</evidence>
<dbReference type="OMA" id="NMVHKIQ"/>
<protein>
    <recommendedName>
        <fullName evidence="10">Membrane transporter protein</fullName>
    </recommendedName>
</protein>
<feature type="transmembrane region" description="Helical" evidence="6">
    <location>
        <begin position="170"/>
        <end position="196"/>
    </location>
</feature>
<reference evidence="8" key="3">
    <citation type="submission" date="2015-02" db="UniProtKB">
        <authorList>
            <consortium name="EnsemblProtists"/>
        </authorList>
    </citation>
    <scope>IDENTIFICATION</scope>
    <source>
        <strain evidence="8">DAOM BR144</strain>
    </source>
</reference>
<dbReference type="STRING" id="431595.K3W6R7"/>
<feature type="transmembrane region" description="Helical" evidence="6">
    <location>
        <begin position="326"/>
        <end position="344"/>
    </location>
</feature>
<feature type="transmembrane region" description="Helical" evidence="6">
    <location>
        <begin position="85"/>
        <end position="115"/>
    </location>
</feature>
<dbReference type="Proteomes" id="UP000019132">
    <property type="component" value="Unassembled WGS sequence"/>
</dbReference>
<reference evidence="9" key="1">
    <citation type="journal article" date="2010" name="Genome Biol.">
        <title>Genome sequence of the necrotrophic plant pathogen Pythium ultimum reveals original pathogenicity mechanisms and effector repertoire.</title>
        <authorList>
            <person name="Levesque C.A."/>
            <person name="Brouwer H."/>
            <person name="Cano L."/>
            <person name="Hamilton J.P."/>
            <person name="Holt C."/>
            <person name="Huitema E."/>
            <person name="Raffaele S."/>
            <person name="Robideau G.P."/>
            <person name="Thines M."/>
            <person name="Win J."/>
            <person name="Zerillo M.M."/>
            <person name="Beakes G.W."/>
            <person name="Boore J.L."/>
            <person name="Busam D."/>
            <person name="Dumas B."/>
            <person name="Ferriera S."/>
            <person name="Fuerstenberg S.I."/>
            <person name="Gachon C.M."/>
            <person name="Gaulin E."/>
            <person name="Govers F."/>
            <person name="Grenville-Briggs L."/>
            <person name="Horner N."/>
            <person name="Hostetler J."/>
            <person name="Jiang R.H."/>
            <person name="Johnson J."/>
            <person name="Krajaejun T."/>
            <person name="Lin H."/>
            <person name="Meijer H.J."/>
            <person name="Moore B."/>
            <person name="Morris P."/>
            <person name="Phuntmart V."/>
            <person name="Puiu D."/>
            <person name="Shetty J."/>
            <person name="Stajich J.E."/>
            <person name="Tripathy S."/>
            <person name="Wawra S."/>
            <person name="van West P."/>
            <person name="Whitty B.R."/>
            <person name="Coutinho P.M."/>
            <person name="Henrissat B."/>
            <person name="Martin F."/>
            <person name="Thomas P.D."/>
            <person name="Tyler B.M."/>
            <person name="De Vries R.P."/>
            <person name="Kamoun S."/>
            <person name="Yandell M."/>
            <person name="Tisserat N."/>
            <person name="Buell C.R."/>
        </authorList>
    </citation>
    <scope>NUCLEOTIDE SEQUENCE</scope>
    <source>
        <strain evidence="9">DAOM:BR144</strain>
    </source>
</reference>
<organism evidence="8 9">
    <name type="scientific">Globisporangium ultimum (strain ATCC 200006 / CBS 805.95 / DAOM BR144)</name>
    <name type="common">Pythium ultimum</name>
    <dbReference type="NCBI Taxonomy" id="431595"/>
    <lineage>
        <taxon>Eukaryota</taxon>
        <taxon>Sar</taxon>
        <taxon>Stramenopiles</taxon>
        <taxon>Oomycota</taxon>
        <taxon>Peronosporomycetes</taxon>
        <taxon>Pythiales</taxon>
        <taxon>Pythiaceae</taxon>
        <taxon>Globisporangium</taxon>
    </lineage>
</organism>
<evidence type="ECO:0000256" key="3">
    <source>
        <dbReference type="ARBA" id="ARBA00022989"/>
    </source>
</evidence>
<dbReference type="InterPro" id="IPR002781">
    <property type="entry name" value="TM_pro_TauE-like"/>
</dbReference>
<dbReference type="GO" id="GO:0016567">
    <property type="term" value="P:protein ubiquitination"/>
    <property type="evidence" value="ECO:0007669"/>
    <property type="project" value="TreeGrafter"/>
</dbReference>
<sequence length="549" mass="59357">MTLMRRVPARFLWVLAAVALLGSCSLVAAEAEQALLNDDAPVLDIREEPECESTTDCFAFGLKDTICRNSVCMEDKLFPLSDHEIAGSIGAFIAGVLSAGSGLGGGGLLVPLYILLMGLSSHEAIPLSKATIFGSAIASFIINVRSRHPLSRDRPLIDYETMLMMEPMTLAGTIIGVNMNAVFPEWLITVCIVWLLSKTSIRTFSKGIKMWKEESAADTKRLEDVVSYWKLLPYESKFKEFQVVALAYLKWKAYKRPALDLKLKVSNPQESELSSVASTVDTEEDNSSSDNEDESLINSGVKKTMIVSGPVRSVDELTELHNRIPYGDLSVLFLTWIGLVLFSMAKGGHGSPSVVGLTCGSFAYWLLIALSFPFFAGATLYFGVKICKFHMHLQAAGYKYLKGDMVWTKEAVTKYPVVCTLAGLAAGLLGIGGGMVKGPLLIEMGLHPQVASATSSSMILFTSSATTIQFIILGTLSVEHALWHGMVGFISGIVGQLGMSYLIRKYRKAAFVILLIAAVVGVSGGIMGVLGTRRIFEVGIGGFRSLCIA</sequence>
<name>K3W6R7_GLOUD</name>
<dbReference type="PANTHER" id="PTHR14255">
    <property type="entry name" value="CEREBLON"/>
    <property type="match status" value="1"/>
</dbReference>
<evidence type="ECO:0000256" key="2">
    <source>
        <dbReference type="ARBA" id="ARBA00022692"/>
    </source>
</evidence>
<comment type="subcellular location">
    <subcellularLocation>
        <location evidence="1">Membrane</location>
        <topology evidence="1">Multi-pass membrane protein</topology>
    </subcellularLocation>
</comment>
<dbReference type="GO" id="GO:0031464">
    <property type="term" value="C:Cul4A-RING E3 ubiquitin ligase complex"/>
    <property type="evidence" value="ECO:0007669"/>
    <property type="project" value="TreeGrafter"/>
</dbReference>
<feature type="transmembrane region" description="Helical" evidence="6">
    <location>
        <begin position="415"/>
        <end position="436"/>
    </location>
</feature>
<evidence type="ECO:0008006" key="10">
    <source>
        <dbReference type="Google" id="ProtNLM"/>
    </source>
</evidence>
<dbReference type="HOGENOM" id="CLU_029011_1_1_1"/>
<dbReference type="EMBL" id="GL376620">
    <property type="status" value="NOT_ANNOTATED_CDS"/>
    <property type="molecule type" value="Genomic_DNA"/>
</dbReference>
<reference evidence="9" key="2">
    <citation type="submission" date="2010-04" db="EMBL/GenBank/DDBJ databases">
        <authorList>
            <person name="Buell R."/>
            <person name="Hamilton J."/>
            <person name="Hostetler J."/>
        </authorList>
    </citation>
    <scope>NUCLEOTIDE SEQUENCE [LARGE SCALE GENOMIC DNA]</scope>
    <source>
        <strain evidence="9">DAOM:BR144</strain>
    </source>
</reference>
<dbReference type="VEuPathDB" id="FungiDB:PYU1_G000658"/>
<feature type="transmembrane region" description="Helical" evidence="6">
    <location>
        <begin position="481"/>
        <end position="503"/>
    </location>
</feature>
<dbReference type="Pfam" id="PF01925">
    <property type="entry name" value="TauE"/>
    <property type="match status" value="2"/>
</dbReference>
<accession>K3W6R7</accession>
<keyword evidence="9" id="KW-1185">Reference proteome</keyword>
<keyword evidence="2 6" id="KW-0812">Transmembrane</keyword>
<feature type="region of interest" description="Disordered" evidence="5">
    <location>
        <begin position="274"/>
        <end position="295"/>
    </location>
</feature>
<evidence type="ECO:0000256" key="7">
    <source>
        <dbReference type="SAM" id="SignalP"/>
    </source>
</evidence>
<evidence type="ECO:0000313" key="9">
    <source>
        <dbReference type="Proteomes" id="UP000019132"/>
    </source>
</evidence>
<dbReference type="GO" id="GO:0016020">
    <property type="term" value="C:membrane"/>
    <property type="evidence" value="ECO:0007669"/>
    <property type="project" value="UniProtKB-SubCell"/>
</dbReference>
<evidence type="ECO:0000256" key="6">
    <source>
        <dbReference type="SAM" id="Phobius"/>
    </source>
</evidence>
<feature type="transmembrane region" description="Helical" evidence="6">
    <location>
        <begin position="364"/>
        <end position="384"/>
    </location>
</feature>